<feature type="compositionally biased region" description="Low complexity" evidence="1">
    <location>
        <begin position="80"/>
        <end position="89"/>
    </location>
</feature>
<evidence type="ECO:0000313" key="3">
    <source>
        <dbReference type="EMBL" id="KAF2029364.1"/>
    </source>
</evidence>
<accession>A0A9P4H8Z3</accession>
<dbReference type="EMBL" id="ML978201">
    <property type="protein sequence ID" value="KAF2029364.1"/>
    <property type="molecule type" value="Genomic_DNA"/>
</dbReference>
<dbReference type="Proteomes" id="UP000799777">
    <property type="component" value="Unassembled WGS sequence"/>
</dbReference>
<keyword evidence="4" id="KW-1185">Reference proteome</keyword>
<feature type="chain" id="PRO_5040504013" evidence="2">
    <location>
        <begin position="21"/>
        <end position="299"/>
    </location>
</feature>
<comment type="caution">
    <text evidence="3">The sequence shown here is derived from an EMBL/GenBank/DDBJ whole genome shotgun (WGS) entry which is preliminary data.</text>
</comment>
<dbReference type="AlphaFoldDB" id="A0A9P4H8Z3"/>
<reference evidence="3" key="1">
    <citation type="journal article" date="2020" name="Stud. Mycol.">
        <title>101 Dothideomycetes genomes: a test case for predicting lifestyles and emergence of pathogens.</title>
        <authorList>
            <person name="Haridas S."/>
            <person name="Albert R."/>
            <person name="Binder M."/>
            <person name="Bloem J."/>
            <person name="Labutti K."/>
            <person name="Salamov A."/>
            <person name="Andreopoulos B."/>
            <person name="Baker S."/>
            <person name="Barry K."/>
            <person name="Bills G."/>
            <person name="Bluhm B."/>
            <person name="Cannon C."/>
            <person name="Castanera R."/>
            <person name="Culley D."/>
            <person name="Daum C."/>
            <person name="Ezra D."/>
            <person name="Gonzalez J."/>
            <person name="Henrissat B."/>
            <person name="Kuo A."/>
            <person name="Liang C."/>
            <person name="Lipzen A."/>
            <person name="Lutzoni F."/>
            <person name="Magnuson J."/>
            <person name="Mondo S."/>
            <person name="Nolan M."/>
            <person name="Ohm R."/>
            <person name="Pangilinan J."/>
            <person name="Park H.-J."/>
            <person name="Ramirez L."/>
            <person name="Alfaro M."/>
            <person name="Sun H."/>
            <person name="Tritt A."/>
            <person name="Yoshinaga Y."/>
            <person name="Zwiers L.-H."/>
            <person name="Turgeon B."/>
            <person name="Goodwin S."/>
            <person name="Spatafora J."/>
            <person name="Crous P."/>
            <person name="Grigoriev I."/>
        </authorList>
    </citation>
    <scope>NUCLEOTIDE SEQUENCE</scope>
    <source>
        <strain evidence="3">CBS 110217</strain>
    </source>
</reference>
<proteinExistence type="predicted"/>
<protein>
    <submittedName>
        <fullName evidence="3">Uncharacterized protein</fullName>
    </submittedName>
</protein>
<feature type="signal peptide" evidence="2">
    <location>
        <begin position="1"/>
        <end position="20"/>
    </location>
</feature>
<name>A0A9P4H8Z3_9PLEO</name>
<dbReference type="OrthoDB" id="4818326at2759"/>
<feature type="region of interest" description="Disordered" evidence="1">
    <location>
        <begin position="74"/>
        <end position="97"/>
    </location>
</feature>
<evidence type="ECO:0000256" key="2">
    <source>
        <dbReference type="SAM" id="SignalP"/>
    </source>
</evidence>
<keyword evidence="2" id="KW-0732">Signal</keyword>
<evidence type="ECO:0000256" key="1">
    <source>
        <dbReference type="SAM" id="MobiDB-lite"/>
    </source>
</evidence>
<gene>
    <name evidence="3" type="ORF">EK21DRAFT_89781</name>
</gene>
<organism evidence="3 4">
    <name type="scientific">Setomelanomma holmii</name>
    <dbReference type="NCBI Taxonomy" id="210430"/>
    <lineage>
        <taxon>Eukaryota</taxon>
        <taxon>Fungi</taxon>
        <taxon>Dikarya</taxon>
        <taxon>Ascomycota</taxon>
        <taxon>Pezizomycotina</taxon>
        <taxon>Dothideomycetes</taxon>
        <taxon>Pleosporomycetidae</taxon>
        <taxon>Pleosporales</taxon>
        <taxon>Pleosporineae</taxon>
        <taxon>Phaeosphaeriaceae</taxon>
        <taxon>Setomelanomma</taxon>
    </lineage>
</organism>
<evidence type="ECO:0000313" key="4">
    <source>
        <dbReference type="Proteomes" id="UP000799777"/>
    </source>
</evidence>
<sequence>MVYFRPLLYSMLLVAGVVHADSCKNDPEHIVYPQKASLPDSQTLNSSSFIGSPVNTTSLKPLFKLYPEASLIHGNGGDSGTSDDPGPSGINPNVSSVANSQHDGVGIRWQLDWWLYQHISWKVSGSCTKDGHIYVVHPDIYNGNPYFTTVRTIDLASTMQTGEQLLNAMYDTAGNMWFITGGTINGGDSPQLSLTFGYTTPQGKIVRNGMNVYMVTGPTDTTNTSNGTGYMYSMTSDRRHRGIRINWRVPYTADSGKETGSAPRGSGSSPALITDKYVVITDRSTPRVNLNGYPACRST</sequence>